<evidence type="ECO:0000256" key="1">
    <source>
        <dbReference type="SAM" id="MobiDB-lite"/>
    </source>
</evidence>
<dbReference type="EMBL" id="CP045901">
    <property type="protein sequence ID" value="QQP37656.1"/>
    <property type="molecule type" value="Genomic_DNA"/>
</dbReference>
<gene>
    <name evidence="2" type="ORF">FKW44_018008</name>
</gene>
<feature type="region of interest" description="Disordered" evidence="1">
    <location>
        <begin position="1"/>
        <end position="50"/>
    </location>
</feature>
<name>A0A7T8GUC6_CALRO</name>
<feature type="compositionally biased region" description="Basic residues" evidence="1">
    <location>
        <begin position="1"/>
        <end position="10"/>
    </location>
</feature>
<keyword evidence="3" id="KW-1185">Reference proteome</keyword>
<evidence type="ECO:0000313" key="3">
    <source>
        <dbReference type="Proteomes" id="UP000595437"/>
    </source>
</evidence>
<organism evidence="2 3">
    <name type="scientific">Caligus rogercresseyi</name>
    <name type="common">Sea louse</name>
    <dbReference type="NCBI Taxonomy" id="217165"/>
    <lineage>
        <taxon>Eukaryota</taxon>
        <taxon>Metazoa</taxon>
        <taxon>Ecdysozoa</taxon>
        <taxon>Arthropoda</taxon>
        <taxon>Crustacea</taxon>
        <taxon>Multicrustacea</taxon>
        <taxon>Hexanauplia</taxon>
        <taxon>Copepoda</taxon>
        <taxon>Siphonostomatoida</taxon>
        <taxon>Caligidae</taxon>
        <taxon>Caligus</taxon>
    </lineage>
</organism>
<accession>A0A7T8GUC6</accession>
<dbReference type="AlphaFoldDB" id="A0A7T8GUC6"/>
<dbReference type="Proteomes" id="UP000595437">
    <property type="component" value="Chromosome 12"/>
</dbReference>
<proteinExistence type="predicted"/>
<evidence type="ECO:0000313" key="2">
    <source>
        <dbReference type="EMBL" id="QQP37656.1"/>
    </source>
</evidence>
<reference evidence="3" key="1">
    <citation type="submission" date="2021-01" db="EMBL/GenBank/DDBJ databases">
        <title>Caligus Genome Assembly.</title>
        <authorList>
            <person name="Gallardo-Escarate C."/>
        </authorList>
    </citation>
    <scope>NUCLEOTIDE SEQUENCE [LARGE SCALE GENOMIC DNA]</scope>
</reference>
<protein>
    <submittedName>
        <fullName evidence="2">Uncharacterized protein</fullName>
    </submittedName>
</protein>
<sequence length="50" mass="5716">MPGRLPRRSRPWSTRPLRSTASPKAKSESKRGSSQWLPKGSNPPLKFKRQ</sequence>